<feature type="domain" description="Uracil-DNA glycosylase-like" evidence="1">
    <location>
        <begin position="12"/>
        <end position="162"/>
    </location>
</feature>
<evidence type="ECO:0000259" key="1">
    <source>
        <dbReference type="SMART" id="SM00986"/>
    </source>
</evidence>
<dbReference type="Pfam" id="PF03167">
    <property type="entry name" value="UDG"/>
    <property type="match status" value="1"/>
</dbReference>
<keyword evidence="2" id="KW-0326">Glycosidase</keyword>
<evidence type="ECO:0000313" key="3">
    <source>
        <dbReference type="Proteomes" id="UP001197875"/>
    </source>
</evidence>
<keyword evidence="2" id="KW-0378">Hydrolase</keyword>
<dbReference type="SMART" id="SM00986">
    <property type="entry name" value="UDG"/>
    <property type="match status" value="1"/>
</dbReference>
<sequence>MKTYEKVTHTFEPVYDENSRILILGTFPSVKSREQQFYYGHPQNRFWKLLAALTGWKVPKTISEKKELLLQNGIAIWDVVASCEIVGSSDSSIRNVVPADLNRILQAAPVRKIYANGGKAFELYQKYAFPVTGRPIEKLPSTSPANAAWQMDRLKEAWSVILQ</sequence>
<comment type="caution">
    <text evidence="2">The sequence shown here is derived from an EMBL/GenBank/DDBJ whole genome shotgun (WGS) entry which is preliminary data.</text>
</comment>
<proteinExistence type="predicted"/>
<dbReference type="Gene3D" id="3.40.470.10">
    <property type="entry name" value="Uracil-DNA glycosylase-like domain"/>
    <property type="match status" value="1"/>
</dbReference>
<evidence type="ECO:0000313" key="2">
    <source>
        <dbReference type="EMBL" id="MCC2191466.1"/>
    </source>
</evidence>
<gene>
    <name evidence="2" type="ORF">LKD71_17020</name>
</gene>
<reference evidence="2 3" key="1">
    <citation type="submission" date="2021-10" db="EMBL/GenBank/DDBJ databases">
        <title>Anaerobic single-cell dispensing facilitates the cultivation of human gut bacteria.</title>
        <authorList>
            <person name="Afrizal A."/>
        </authorList>
    </citation>
    <scope>NUCLEOTIDE SEQUENCE [LARGE SCALE GENOMIC DNA]</scope>
    <source>
        <strain evidence="2 3">CLA-AA-H277</strain>
    </source>
</reference>
<dbReference type="NCBIfam" id="TIGR04274">
    <property type="entry name" value="hypoxanDNAglyco"/>
    <property type="match status" value="1"/>
</dbReference>
<dbReference type="InterPro" id="IPR036895">
    <property type="entry name" value="Uracil-DNA_glycosylase-like_sf"/>
</dbReference>
<accession>A0AAE3DVC3</accession>
<dbReference type="CDD" id="cd10032">
    <property type="entry name" value="UDG-F6_HDG"/>
    <property type="match status" value="1"/>
</dbReference>
<dbReference type="EC" id="3.2.2.15" evidence="2"/>
<dbReference type="InterPro" id="IPR005122">
    <property type="entry name" value="Uracil-DNA_glycosylase-like"/>
</dbReference>
<protein>
    <submittedName>
        <fullName evidence="2">DNA-deoxyinosine glycosylase</fullName>
        <ecNumber evidence="2">3.2.2.15</ecNumber>
    </submittedName>
</protein>
<organism evidence="2 3">
    <name type="scientific">Fusicatenibacter faecihominis</name>
    <dbReference type="NCBI Taxonomy" id="2881276"/>
    <lineage>
        <taxon>Bacteria</taxon>
        <taxon>Bacillati</taxon>
        <taxon>Bacillota</taxon>
        <taxon>Clostridia</taxon>
        <taxon>Lachnospirales</taxon>
        <taxon>Lachnospiraceae</taxon>
        <taxon>Fusicatenibacter</taxon>
    </lineage>
</organism>
<name>A0AAE3DVC3_9FIRM</name>
<dbReference type="GO" id="GO:0033958">
    <property type="term" value="F:DNA-deoxyinosine glycosylase activity"/>
    <property type="evidence" value="ECO:0007669"/>
    <property type="project" value="UniProtKB-EC"/>
</dbReference>
<dbReference type="SMART" id="SM00987">
    <property type="entry name" value="UreE_C"/>
    <property type="match status" value="1"/>
</dbReference>
<dbReference type="Proteomes" id="UP001197875">
    <property type="component" value="Unassembled WGS sequence"/>
</dbReference>
<dbReference type="InterPro" id="IPR026353">
    <property type="entry name" value="Hypoxan-DNA_Glyclase"/>
</dbReference>
<dbReference type="EMBL" id="JAJEPR010000058">
    <property type="protein sequence ID" value="MCC2191466.1"/>
    <property type="molecule type" value="Genomic_DNA"/>
</dbReference>
<dbReference type="RefSeq" id="WP_227616309.1">
    <property type="nucleotide sequence ID" value="NZ_JAJEPR010000058.1"/>
</dbReference>
<dbReference type="AlphaFoldDB" id="A0AAE3DVC3"/>
<dbReference type="SUPFAM" id="SSF52141">
    <property type="entry name" value="Uracil-DNA glycosylase-like"/>
    <property type="match status" value="1"/>
</dbReference>
<keyword evidence="3" id="KW-1185">Reference proteome</keyword>